<accession>A0A1G4IFL5</accession>
<dbReference type="EC" id="2.7.1.-" evidence="8"/>
<keyword evidence="8" id="KW-0808">Transferase</keyword>
<dbReference type="InterPro" id="IPR017441">
    <property type="entry name" value="Protein_kinase_ATP_BS"/>
</dbReference>
<dbReference type="SMART" id="SM00220">
    <property type="entry name" value="S_TKc"/>
    <property type="match status" value="1"/>
</dbReference>
<dbReference type="Pfam" id="PF00069">
    <property type="entry name" value="Pkinase"/>
    <property type="match status" value="1"/>
</dbReference>
<feature type="binding site" evidence="5">
    <location>
        <position position="371"/>
    </location>
    <ligand>
        <name>ATP</name>
        <dbReference type="ChEBI" id="CHEBI:30616"/>
    </ligand>
</feature>
<keyword evidence="8" id="KW-0418">Kinase</keyword>
<dbReference type="InterPro" id="IPR001611">
    <property type="entry name" value="Leu-rich_rpt"/>
</dbReference>
<dbReference type="Pfam" id="PF13855">
    <property type="entry name" value="LRR_8"/>
    <property type="match status" value="1"/>
</dbReference>
<keyword evidence="2" id="KW-0677">Repeat</keyword>
<dbReference type="GO" id="GO:0004674">
    <property type="term" value="F:protein serine/threonine kinase activity"/>
    <property type="evidence" value="ECO:0007669"/>
    <property type="project" value="TreeGrafter"/>
</dbReference>
<dbReference type="PANTHER" id="PTHR24346:SF77">
    <property type="entry name" value="SERINE THREONINE PROTEIN KINASE"/>
    <property type="match status" value="1"/>
</dbReference>
<dbReference type="GeneID" id="92376462"/>
<evidence type="ECO:0000256" key="3">
    <source>
        <dbReference type="ARBA" id="ARBA00022741"/>
    </source>
</evidence>
<dbReference type="EMBL" id="CZPT02001539">
    <property type="protein sequence ID" value="SCU70947.1"/>
    <property type="molecule type" value="Genomic_DNA"/>
</dbReference>
<protein>
    <submittedName>
        <fullName evidence="8">Protein kinase, putative</fullName>
        <ecNumber evidence="8">2.7.1.-</ecNumber>
    </submittedName>
</protein>
<dbReference type="CDD" id="cd19757">
    <property type="entry name" value="Bbox1"/>
    <property type="match status" value="1"/>
</dbReference>
<dbReference type="InterPro" id="IPR032675">
    <property type="entry name" value="LRR_dom_sf"/>
</dbReference>
<dbReference type="FunFam" id="1.10.510.10:FF:000976">
    <property type="entry name" value="Associated kinase of Tb14-3-3"/>
    <property type="match status" value="1"/>
</dbReference>
<dbReference type="RefSeq" id="XP_067081691.1">
    <property type="nucleotide sequence ID" value="XM_067225590.1"/>
</dbReference>
<dbReference type="PROSITE" id="PS50011">
    <property type="entry name" value="PROTEIN_KINASE_DOM"/>
    <property type="match status" value="1"/>
</dbReference>
<comment type="caution">
    <text evidence="8">The sequence shown here is derived from an EMBL/GenBank/DDBJ whole genome shotgun (WGS) entry which is preliminary data.</text>
</comment>
<evidence type="ECO:0000313" key="9">
    <source>
        <dbReference type="Proteomes" id="UP000195570"/>
    </source>
</evidence>
<evidence type="ECO:0000256" key="1">
    <source>
        <dbReference type="ARBA" id="ARBA00022614"/>
    </source>
</evidence>
<keyword evidence="1" id="KW-0433">Leucine-rich repeat</keyword>
<evidence type="ECO:0000256" key="6">
    <source>
        <dbReference type="SAM" id="MobiDB-lite"/>
    </source>
</evidence>
<evidence type="ECO:0000256" key="4">
    <source>
        <dbReference type="ARBA" id="ARBA00022840"/>
    </source>
</evidence>
<gene>
    <name evidence="8" type="ORF">TEOVI_000252200</name>
</gene>
<dbReference type="Gene3D" id="1.10.510.10">
    <property type="entry name" value="Transferase(Phosphotransferase) domain 1"/>
    <property type="match status" value="1"/>
</dbReference>
<proteinExistence type="predicted"/>
<dbReference type="GO" id="GO:0005737">
    <property type="term" value="C:cytoplasm"/>
    <property type="evidence" value="ECO:0007669"/>
    <property type="project" value="TreeGrafter"/>
</dbReference>
<dbReference type="Proteomes" id="UP000195570">
    <property type="component" value="Unassembled WGS sequence"/>
</dbReference>
<dbReference type="AlphaFoldDB" id="A0A1G4IFL5"/>
<feature type="region of interest" description="Disordered" evidence="6">
    <location>
        <begin position="1"/>
        <end position="38"/>
    </location>
</feature>
<feature type="domain" description="Protein kinase" evidence="7">
    <location>
        <begin position="342"/>
        <end position="602"/>
    </location>
</feature>
<dbReference type="InterPro" id="IPR008271">
    <property type="entry name" value="Ser/Thr_kinase_AS"/>
</dbReference>
<dbReference type="PROSITE" id="PS00108">
    <property type="entry name" value="PROTEIN_KINASE_ST"/>
    <property type="match status" value="1"/>
</dbReference>
<dbReference type="PROSITE" id="PS00107">
    <property type="entry name" value="PROTEIN_KINASE_ATP"/>
    <property type="match status" value="1"/>
</dbReference>
<dbReference type="GO" id="GO:0005524">
    <property type="term" value="F:ATP binding"/>
    <property type="evidence" value="ECO:0007669"/>
    <property type="project" value="UniProtKB-UniRule"/>
</dbReference>
<dbReference type="Gene3D" id="3.80.10.10">
    <property type="entry name" value="Ribonuclease Inhibitor"/>
    <property type="match status" value="1"/>
</dbReference>
<dbReference type="InterPro" id="IPR011009">
    <property type="entry name" value="Kinase-like_dom_sf"/>
</dbReference>
<dbReference type="SUPFAM" id="SSF52058">
    <property type="entry name" value="L domain-like"/>
    <property type="match status" value="1"/>
</dbReference>
<evidence type="ECO:0000313" key="8">
    <source>
        <dbReference type="EMBL" id="SCU70947.1"/>
    </source>
</evidence>
<keyword evidence="3 5" id="KW-0547">Nucleotide-binding</keyword>
<evidence type="ECO:0000259" key="7">
    <source>
        <dbReference type="PROSITE" id="PS50011"/>
    </source>
</evidence>
<dbReference type="SUPFAM" id="SSF56112">
    <property type="entry name" value="Protein kinase-like (PK-like)"/>
    <property type="match status" value="1"/>
</dbReference>
<keyword evidence="9" id="KW-1185">Reference proteome</keyword>
<dbReference type="CDD" id="cd14008">
    <property type="entry name" value="STKc_LKB1_CaMKK"/>
    <property type="match status" value="1"/>
</dbReference>
<evidence type="ECO:0000256" key="2">
    <source>
        <dbReference type="ARBA" id="ARBA00022737"/>
    </source>
</evidence>
<sequence length="1079" mass="119363">MGCGASSRVVESDDRERHKSPHSAAECSPKLGAAEVSPNAKLKEVPSVSTSVIEGLKGHQGTFVMSKFSNDSMTTSASYLNQPNTNEALPPIKTAEASFAPSDAADSTRGNGRSPFASNFTDSNVATSFLRIPHLNSEVDSDARFSSNAFESRCRSGSVVSTGVCNVPILPTFSHCNSRDSRFQSPCGVNRCDSYSPTARPHECSRRCGWGEYETLRRLSINNSMDGTNGTIADTATTASSVEHSNNYAGHRYSFIGTDCGCSSLFYDPCERCSRCILDTEAVYRCDLCMLIFCTDCHAEIGAALHRHKLTSFRRAVNSNVTDSFLINKGRNRDGNKVINEYVVIKVLGRGSHAKVNLVQHHQDRTFYAVKILRCDRTKKIHHGIVSKSSTASDDDLLREIAVMKFVSHPNLIKLKEVIDDVESHKVYVIMEYCAKGPVHVHGEPPLPPEKVRKYGCDILSGLLQLHAQYLYHWDIKPANCLVDDNDVAKIADFGACGSSTRTCKVGGTPAYSCPEQFAGTHIGGHVADSWAFAMTLYQMSHGTLAYSTTSISSLRDSMLDPTPLPIQEGVEPELKDLLRRMLNKDMSQRMMLHDAMKHPYFSGYVTQSYTTVEPSNESAGCITEDLYARAQQAVLRGKRVGDFFHGVQFVRRIRRMMVRHINTHDVDDEDDFFPELPEASSLESTQRLVTNEADIHEVHKIVSSFVGDAVRGALRIDGILMTTLHSFVAEAAPLVSKLCCSNNKLTCVGTVDFSKFQHLRVLQICENSLRQFPLDVLHAPRLQFLDLSHNHIKDIPPALTCARELQTLCMNHNQVAYVGCNECGASVLSGESMQKVVLTANPLRHLPAEITSCSKLELILDDAPSLLEEWYASINQSTSVSITWNDIYPCRVYPEVPLFVASKSIKLYNLTILEALGTRNVVLTQFESWLPTGEVNSAAMEEHVRRRQKESVRVNGNDSECEIRSPVVRKTAMNVGDCLPIPNILSKSVCRFLHSYFILEEKTSYTVSAYGALKNYLTTCLGRNESVVVFLDERRDSQNTRDTIVAVLCEVLMAAKGGKRTLSGCISDVVDATRGLYA</sequence>
<evidence type="ECO:0000256" key="5">
    <source>
        <dbReference type="PROSITE-ProRule" id="PRU10141"/>
    </source>
</evidence>
<keyword evidence="4 5" id="KW-0067">ATP-binding</keyword>
<dbReference type="InterPro" id="IPR000719">
    <property type="entry name" value="Prot_kinase_dom"/>
</dbReference>
<dbReference type="PANTHER" id="PTHR24346">
    <property type="entry name" value="MAP/MICROTUBULE AFFINITY-REGULATING KINASE"/>
    <property type="match status" value="1"/>
</dbReference>
<name>A0A1G4IFL5_TRYEQ</name>
<reference evidence="8" key="1">
    <citation type="submission" date="2016-09" db="EMBL/GenBank/DDBJ databases">
        <authorList>
            <person name="Hebert L."/>
            <person name="Moumen B."/>
        </authorList>
    </citation>
    <scope>NUCLEOTIDE SEQUENCE [LARGE SCALE GENOMIC DNA]</scope>
    <source>
        <strain evidence="8">OVI</strain>
    </source>
</reference>
<dbReference type="GO" id="GO:0035556">
    <property type="term" value="P:intracellular signal transduction"/>
    <property type="evidence" value="ECO:0007669"/>
    <property type="project" value="TreeGrafter"/>
</dbReference>
<dbReference type="PROSITE" id="PS51450">
    <property type="entry name" value="LRR"/>
    <property type="match status" value="1"/>
</dbReference>
<dbReference type="VEuPathDB" id="TriTrypDB:TEOVI_000252200"/>
<organism evidence="8 9">
    <name type="scientific">Trypanosoma equiperdum</name>
    <dbReference type="NCBI Taxonomy" id="5694"/>
    <lineage>
        <taxon>Eukaryota</taxon>
        <taxon>Discoba</taxon>
        <taxon>Euglenozoa</taxon>
        <taxon>Kinetoplastea</taxon>
        <taxon>Metakinetoplastina</taxon>
        <taxon>Trypanosomatida</taxon>
        <taxon>Trypanosomatidae</taxon>
        <taxon>Trypanosoma</taxon>
    </lineage>
</organism>